<gene>
    <name evidence="1" type="ORF">G7Z17_g10404</name>
</gene>
<proteinExistence type="predicted"/>
<accession>A0A9P5H325</accession>
<protein>
    <submittedName>
        <fullName evidence="1">Uncharacterized protein</fullName>
    </submittedName>
</protein>
<dbReference type="AlphaFoldDB" id="A0A9P5H325"/>
<organism evidence="1 2">
    <name type="scientific">Cylindrodendrum hubeiense</name>
    <dbReference type="NCBI Taxonomy" id="595255"/>
    <lineage>
        <taxon>Eukaryota</taxon>
        <taxon>Fungi</taxon>
        <taxon>Dikarya</taxon>
        <taxon>Ascomycota</taxon>
        <taxon>Pezizomycotina</taxon>
        <taxon>Sordariomycetes</taxon>
        <taxon>Hypocreomycetidae</taxon>
        <taxon>Hypocreales</taxon>
        <taxon>Nectriaceae</taxon>
        <taxon>Cylindrodendrum</taxon>
    </lineage>
</organism>
<dbReference type="EMBL" id="JAANBB010000338">
    <property type="protein sequence ID" value="KAF7543845.1"/>
    <property type="molecule type" value="Genomic_DNA"/>
</dbReference>
<reference evidence="1" key="1">
    <citation type="submission" date="2020-03" db="EMBL/GenBank/DDBJ databases">
        <title>Draft Genome Sequence of Cylindrodendrum hubeiense.</title>
        <authorList>
            <person name="Buettner E."/>
            <person name="Kellner H."/>
        </authorList>
    </citation>
    <scope>NUCLEOTIDE SEQUENCE</scope>
    <source>
        <strain evidence="1">IHI 201604</strain>
    </source>
</reference>
<sequence length="128" mass="13022">MGSSRIVRSMSRDKGIVMGTGMGVSGGAESESKADASVGWAPASVSVCVCGRWPVALSLVVSLGRSATDGGGATMIDAAERASKGPARRGGSKGIRDCHWLRRSIAFQPGALGIGWIGVASVECVWSV</sequence>
<evidence type="ECO:0000313" key="2">
    <source>
        <dbReference type="Proteomes" id="UP000722485"/>
    </source>
</evidence>
<keyword evidence="2" id="KW-1185">Reference proteome</keyword>
<name>A0A9P5H325_9HYPO</name>
<comment type="caution">
    <text evidence="1">The sequence shown here is derived from an EMBL/GenBank/DDBJ whole genome shotgun (WGS) entry which is preliminary data.</text>
</comment>
<dbReference type="Proteomes" id="UP000722485">
    <property type="component" value="Unassembled WGS sequence"/>
</dbReference>
<evidence type="ECO:0000313" key="1">
    <source>
        <dbReference type="EMBL" id="KAF7543845.1"/>
    </source>
</evidence>